<dbReference type="SUPFAM" id="SSF47699">
    <property type="entry name" value="Bifunctional inhibitor/lipid-transfer protein/seed storage 2S albumin"/>
    <property type="match status" value="1"/>
</dbReference>
<gene>
    <name evidence="5" type="ORF">E3N88_30034</name>
</gene>
<evidence type="ECO:0000313" key="6">
    <source>
        <dbReference type="Proteomes" id="UP000326396"/>
    </source>
</evidence>
<dbReference type="SMART" id="SM00499">
    <property type="entry name" value="AAI"/>
    <property type="match status" value="1"/>
</dbReference>
<evidence type="ECO:0000256" key="1">
    <source>
        <dbReference type="ARBA" id="ARBA00022448"/>
    </source>
</evidence>
<dbReference type="AlphaFoldDB" id="A0A5N6MKF5"/>
<evidence type="ECO:0000313" key="5">
    <source>
        <dbReference type="EMBL" id="KAD3640811.1"/>
    </source>
</evidence>
<evidence type="ECO:0000256" key="2">
    <source>
        <dbReference type="ARBA" id="ARBA00023121"/>
    </source>
</evidence>
<comment type="caution">
    <text evidence="5">The sequence shown here is derived from an EMBL/GenBank/DDBJ whole genome shotgun (WGS) entry which is preliminary data.</text>
</comment>
<keyword evidence="6" id="KW-1185">Reference proteome</keyword>
<accession>A0A5N6MKF5</accession>
<dbReference type="OrthoDB" id="665742at2759"/>
<feature type="domain" description="Bifunctional inhibitor/plant lipid transfer protein/seed storage helical" evidence="4">
    <location>
        <begin position="149"/>
        <end position="214"/>
    </location>
</feature>
<protein>
    <recommendedName>
        <fullName evidence="4">Bifunctional inhibitor/plant lipid transfer protein/seed storage helical domain-containing protein</fullName>
    </recommendedName>
</protein>
<dbReference type="Gene3D" id="1.10.110.10">
    <property type="entry name" value="Plant lipid-transfer and hydrophobic proteins"/>
    <property type="match status" value="1"/>
</dbReference>
<dbReference type="CDD" id="cd01959">
    <property type="entry name" value="nsLTP2"/>
    <property type="match status" value="1"/>
</dbReference>
<dbReference type="EMBL" id="SZYD01000015">
    <property type="protein sequence ID" value="KAD3640811.1"/>
    <property type="molecule type" value="Genomic_DNA"/>
</dbReference>
<organism evidence="5 6">
    <name type="scientific">Mikania micrantha</name>
    <name type="common">bitter vine</name>
    <dbReference type="NCBI Taxonomy" id="192012"/>
    <lineage>
        <taxon>Eukaryota</taxon>
        <taxon>Viridiplantae</taxon>
        <taxon>Streptophyta</taxon>
        <taxon>Embryophyta</taxon>
        <taxon>Tracheophyta</taxon>
        <taxon>Spermatophyta</taxon>
        <taxon>Magnoliopsida</taxon>
        <taxon>eudicotyledons</taxon>
        <taxon>Gunneridae</taxon>
        <taxon>Pentapetalae</taxon>
        <taxon>asterids</taxon>
        <taxon>campanulids</taxon>
        <taxon>Asterales</taxon>
        <taxon>Asteraceae</taxon>
        <taxon>Asteroideae</taxon>
        <taxon>Heliantheae alliance</taxon>
        <taxon>Eupatorieae</taxon>
        <taxon>Mikania</taxon>
    </lineage>
</organism>
<name>A0A5N6MKF5_9ASTR</name>
<dbReference type="PANTHER" id="PTHR34201:SF6">
    <property type="entry name" value="GLYCINE-RICH PROTEIN"/>
    <property type="match status" value="1"/>
</dbReference>
<dbReference type="InterPro" id="IPR033872">
    <property type="entry name" value="nsLTP2"/>
</dbReference>
<keyword evidence="1" id="KW-0813">Transport</keyword>
<dbReference type="GO" id="GO:0008289">
    <property type="term" value="F:lipid binding"/>
    <property type="evidence" value="ECO:0007669"/>
    <property type="project" value="UniProtKB-KW"/>
</dbReference>
<sequence>MIPNSSYINGAHTKNKKKQEPPLWKWKGLKLTADTQKAYSVADFLHENAPKLEDSVLGPGGGAGVGCGVGVGLGLVGGMGFGGSAWNHVRVAFGFGFGCGVGVGFGYGQGFGYGSRWETLKARIVRPHPALLMLVMVMVQVPGSGAVSCNYMELMVCAGAVTSSQPPSRDCCTKVKEQKTCFCGYLRNPTLRQYVTPKDAKRVASQCGVGLPKC</sequence>
<feature type="region of interest" description="Disordered" evidence="3">
    <location>
        <begin position="1"/>
        <end position="20"/>
    </location>
</feature>
<reference evidence="5 6" key="1">
    <citation type="submission" date="2019-05" db="EMBL/GenBank/DDBJ databases">
        <title>Mikania micrantha, genome provides insights into the molecular mechanism of rapid growth.</title>
        <authorList>
            <person name="Liu B."/>
        </authorList>
    </citation>
    <scope>NUCLEOTIDE SEQUENCE [LARGE SCALE GENOMIC DNA]</scope>
    <source>
        <strain evidence="5">NLD-2019</strain>
        <tissue evidence="5">Leaf</tissue>
    </source>
</reference>
<proteinExistence type="predicted"/>
<dbReference type="Pfam" id="PF00234">
    <property type="entry name" value="Tryp_alpha_amyl"/>
    <property type="match status" value="1"/>
</dbReference>
<keyword evidence="2" id="KW-0446">Lipid-binding</keyword>
<evidence type="ECO:0000256" key="3">
    <source>
        <dbReference type="SAM" id="MobiDB-lite"/>
    </source>
</evidence>
<evidence type="ECO:0000259" key="4">
    <source>
        <dbReference type="SMART" id="SM00499"/>
    </source>
</evidence>
<dbReference type="InterPro" id="IPR053288">
    <property type="entry name" value="TGD_Bridge_Protein"/>
</dbReference>
<dbReference type="Proteomes" id="UP000326396">
    <property type="component" value="Linkage Group LG5"/>
</dbReference>
<dbReference type="InterPro" id="IPR016140">
    <property type="entry name" value="Bifunc_inhib/LTP/seed_store"/>
</dbReference>
<dbReference type="InterPro" id="IPR036312">
    <property type="entry name" value="Bifun_inhib/LTP/seed_sf"/>
</dbReference>
<dbReference type="PANTHER" id="PTHR34201">
    <property type="entry name" value="GLYCINE-RICH PROTEIN"/>
    <property type="match status" value="1"/>
</dbReference>
<dbReference type="GO" id="GO:0006869">
    <property type="term" value="P:lipid transport"/>
    <property type="evidence" value="ECO:0007669"/>
    <property type="project" value="InterPro"/>
</dbReference>